<comment type="caution">
    <text evidence="6">The sequence shown here is derived from an EMBL/GenBank/DDBJ whole genome shotgun (WGS) entry which is preliminary data.</text>
</comment>
<feature type="non-terminal residue" evidence="6">
    <location>
        <position position="84"/>
    </location>
</feature>
<evidence type="ECO:0000256" key="2">
    <source>
        <dbReference type="ARBA" id="ARBA00022448"/>
    </source>
</evidence>
<protein>
    <submittedName>
        <fullName evidence="6">Uncharacterized protein</fullName>
    </submittedName>
</protein>
<dbReference type="GO" id="GO:0006829">
    <property type="term" value="P:zinc ion transport"/>
    <property type="evidence" value="ECO:0007669"/>
    <property type="project" value="TreeGrafter"/>
</dbReference>
<comment type="subcellular location">
    <subcellularLocation>
        <location evidence="1">Endomembrane system</location>
        <topology evidence="1">Multi-pass membrane protein</topology>
    </subcellularLocation>
</comment>
<proteinExistence type="predicted"/>
<keyword evidence="2" id="KW-0813">Transport</keyword>
<organism evidence="6 7">
    <name type="scientific">Adineta steineri</name>
    <dbReference type="NCBI Taxonomy" id="433720"/>
    <lineage>
        <taxon>Eukaryota</taxon>
        <taxon>Metazoa</taxon>
        <taxon>Spiralia</taxon>
        <taxon>Gnathifera</taxon>
        <taxon>Rotifera</taxon>
        <taxon>Eurotatoria</taxon>
        <taxon>Bdelloidea</taxon>
        <taxon>Adinetida</taxon>
        <taxon>Adinetidae</taxon>
        <taxon>Adineta</taxon>
    </lineage>
</organism>
<gene>
    <name evidence="6" type="ORF">OXD698_LOCUS47641</name>
</gene>
<sequence length="84" mass="9361">MGYGNFVDTLASLLMAFMTFGTMVPMAIYSGKILLQTTPAPMIGQLDKCLHEASRLDGVLEFRHEHFLGFIIWNTCWIGTCSLS</sequence>
<dbReference type="AlphaFoldDB" id="A0A820JVI0"/>
<feature type="transmembrane region" description="Helical" evidence="5">
    <location>
        <begin position="6"/>
        <end position="29"/>
    </location>
</feature>
<keyword evidence="3" id="KW-0862">Zinc</keyword>
<accession>A0A820JVI0</accession>
<keyword evidence="5" id="KW-0472">Membrane</keyword>
<keyword evidence="5" id="KW-0812">Transmembrane</keyword>
<evidence type="ECO:0000256" key="1">
    <source>
        <dbReference type="ARBA" id="ARBA00004127"/>
    </source>
</evidence>
<evidence type="ECO:0000256" key="4">
    <source>
        <dbReference type="ARBA" id="ARBA00023065"/>
    </source>
</evidence>
<dbReference type="GO" id="GO:0005794">
    <property type="term" value="C:Golgi apparatus"/>
    <property type="evidence" value="ECO:0007669"/>
    <property type="project" value="TreeGrafter"/>
</dbReference>
<name>A0A820JVI0_9BILA</name>
<keyword evidence="4" id="KW-0406">Ion transport</keyword>
<dbReference type="PANTHER" id="PTHR46531:SF1">
    <property type="entry name" value="ZINC TRANSPORTER 6"/>
    <property type="match status" value="1"/>
</dbReference>
<dbReference type="EMBL" id="CAJOAZ010018805">
    <property type="protein sequence ID" value="CAF4330018.1"/>
    <property type="molecule type" value="Genomic_DNA"/>
</dbReference>
<evidence type="ECO:0000256" key="5">
    <source>
        <dbReference type="SAM" id="Phobius"/>
    </source>
</evidence>
<dbReference type="InterPro" id="IPR052005">
    <property type="entry name" value="CDF_SLC30A"/>
</dbReference>
<dbReference type="Proteomes" id="UP000663844">
    <property type="component" value="Unassembled WGS sequence"/>
</dbReference>
<dbReference type="PANTHER" id="PTHR46531">
    <property type="entry name" value="ZINC TRANSPORTER 6"/>
    <property type="match status" value="1"/>
</dbReference>
<evidence type="ECO:0000256" key="3">
    <source>
        <dbReference type="ARBA" id="ARBA00022833"/>
    </source>
</evidence>
<reference evidence="6" key="1">
    <citation type="submission" date="2021-02" db="EMBL/GenBank/DDBJ databases">
        <authorList>
            <person name="Nowell W R."/>
        </authorList>
    </citation>
    <scope>NUCLEOTIDE SEQUENCE</scope>
</reference>
<evidence type="ECO:0000313" key="6">
    <source>
        <dbReference type="EMBL" id="CAF4330018.1"/>
    </source>
</evidence>
<keyword evidence="5" id="KW-1133">Transmembrane helix</keyword>
<evidence type="ECO:0000313" key="7">
    <source>
        <dbReference type="Proteomes" id="UP000663844"/>
    </source>
</evidence>